<evidence type="ECO:0000256" key="1">
    <source>
        <dbReference type="ARBA" id="ARBA00004651"/>
    </source>
</evidence>
<evidence type="ECO:0000256" key="8">
    <source>
        <dbReference type="ARBA" id="ARBA00023224"/>
    </source>
</evidence>
<evidence type="ECO:0000313" key="11">
    <source>
        <dbReference type="EnsemblMetazoa" id="CLYHEMP025772.1"/>
    </source>
</evidence>
<feature type="transmembrane region" description="Helical" evidence="9">
    <location>
        <begin position="64"/>
        <end position="85"/>
    </location>
</feature>
<evidence type="ECO:0000256" key="9">
    <source>
        <dbReference type="SAM" id="Phobius"/>
    </source>
</evidence>
<feature type="transmembrane region" description="Helical" evidence="9">
    <location>
        <begin position="356"/>
        <end position="375"/>
    </location>
</feature>
<dbReference type="RefSeq" id="XP_066913792.1">
    <property type="nucleotide sequence ID" value="XM_067057691.1"/>
</dbReference>
<dbReference type="PANTHER" id="PTHR24248">
    <property type="entry name" value="ADRENERGIC RECEPTOR-RELATED G-PROTEIN COUPLED RECEPTOR"/>
    <property type="match status" value="1"/>
</dbReference>
<evidence type="ECO:0000256" key="7">
    <source>
        <dbReference type="ARBA" id="ARBA00023170"/>
    </source>
</evidence>
<keyword evidence="12" id="KW-1185">Reference proteome</keyword>
<dbReference type="Pfam" id="PF00001">
    <property type="entry name" value="7tm_1"/>
    <property type="match status" value="2"/>
</dbReference>
<dbReference type="GeneID" id="136801065"/>
<dbReference type="Gene3D" id="1.20.1070.10">
    <property type="entry name" value="Rhodopsin 7-helix transmembrane proteins"/>
    <property type="match status" value="1"/>
</dbReference>
<dbReference type="Proteomes" id="UP000594262">
    <property type="component" value="Unplaced"/>
</dbReference>
<keyword evidence="6 9" id="KW-0472">Membrane</keyword>
<dbReference type="RefSeq" id="XP_066913800.1">
    <property type="nucleotide sequence ID" value="XM_067057699.1"/>
</dbReference>
<keyword evidence="4 9" id="KW-1133">Transmembrane helix</keyword>
<dbReference type="InterPro" id="IPR000276">
    <property type="entry name" value="GPCR_Rhodpsn"/>
</dbReference>
<evidence type="ECO:0000256" key="2">
    <source>
        <dbReference type="ARBA" id="ARBA00022475"/>
    </source>
</evidence>
<reference evidence="11" key="1">
    <citation type="submission" date="2021-01" db="UniProtKB">
        <authorList>
            <consortium name="EnsemblMetazoa"/>
        </authorList>
    </citation>
    <scope>IDENTIFICATION</scope>
</reference>
<dbReference type="PROSITE" id="PS50262">
    <property type="entry name" value="G_PROTEIN_RECEP_F1_2"/>
    <property type="match status" value="1"/>
</dbReference>
<dbReference type="GO" id="GO:0005886">
    <property type="term" value="C:plasma membrane"/>
    <property type="evidence" value="ECO:0007669"/>
    <property type="project" value="UniProtKB-SubCell"/>
</dbReference>
<name>A0A7M5XLE3_9CNID</name>
<evidence type="ECO:0000313" key="12">
    <source>
        <dbReference type="Proteomes" id="UP000594262"/>
    </source>
</evidence>
<feature type="transmembrane region" description="Helical" evidence="9">
    <location>
        <begin position="105"/>
        <end position="126"/>
    </location>
</feature>
<evidence type="ECO:0000256" key="4">
    <source>
        <dbReference type="ARBA" id="ARBA00022989"/>
    </source>
</evidence>
<dbReference type="GO" id="GO:0004930">
    <property type="term" value="F:G protein-coupled receptor activity"/>
    <property type="evidence" value="ECO:0007669"/>
    <property type="project" value="UniProtKB-KW"/>
</dbReference>
<evidence type="ECO:0000256" key="5">
    <source>
        <dbReference type="ARBA" id="ARBA00023040"/>
    </source>
</evidence>
<keyword evidence="5" id="KW-0297">G-protein coupled receptor</keyword>
<comment type="subcellular location">
    <subcellularLocation>
        <location evidence="1">Cell membrane</location>
        <topology evidence="1">Multi-pass membrane protein</topology>
    </subcellularLocation>
</comment>
<protein>
    <recommendedName>
        <fullName evidence="10">G-protein coupled receptors family 1 profile domain-containing protein</fullName>
    </recommendedName>
</protein>
<proteinExistence type="predicted"/>
<feature type="transmembrane region" description="Helical" evidence="9">
    <location>
        <begin position="147"/>
        <end position="169"/>
    </location>
</feature>
<keyword evidence="2" id="KW-1003">Cell membrane</keyword>
<dbReference type="EnsemblMetazoa" id="CLYHEMT025772.1">
    <property type="protein sequence ID" value="CLYHEMP025772.1"/>
    <property type="gene ID" value="CLYHEMG025772"/>
</dbReference>
<feature type="domain" description="G-protein coupled receptors family 1 profile" evidence="10">
    <location>
        <begin position="44"/>
        <end position="372"/>
    </location>
</feature>
<sequence>MDRMSNNTTVLPPLFPEQTCKMNDFMSQADACLFIFISLAAIIGNLIVFICYYKYRPLRRITNVYILSLSASDLLVASLSVPYTFVIFVCKLQPQIAESELQSMFYLVCDMVPSILSIYALALVAVDRAIAISKPFWHRKYVNNRRASIIVFLMWIYVFGLVSCVFIIAPSEFTLFIIMTAYVLPVAMMLFSYVLMGFVAKKHAKELSSLERTKTRLRAGSVCNGSADNSISTNGTESPFLTPHSYRRVPDNGASPLMSNNRRMVTYQEKHLGDRFQHRQYSWFRSSVRRFSVANIRNRSSSIVSSVRILKRELKAALTLSLILGCFILSWTPFIGLNIEYYRCPTCYIDPLLIKYFKMLHFTNSALNPVLFILLNKRWRSAFFIVIMRRKNRRGLSITSEISTTSTTGGTGW</sequence>
<evidence type="ECO:0000256" key="6">
    <source>
        <dbReference type="ARBA" id="ARBA00023136"/>
    </source>
</evidence>
<dbReference type="SUPFAM" id="SSF81321">
    <property type="entry name" value="Family A G protein-coupled receptor-like"/>
    <property type="match status" value="1"/>
</dbReference>
<accession>A0A7M5XLE3</accession>
<feature type="transmembrane region" description="Helical" evidence="9">
    <location>
        <begin position="316"/>
        <end position="336"/>
    </location>
</feature>
<keyword evidence="3 9" id="KW-0812">Transmembrane</keyword>
<dbReference type="PRINTS" id="PR00237">
    <property type="entry name" value="GPCRRHODOPSN"/>
</dbReference>
<dbReference type="OrthoDB" id="5957871at2759"/>
<keyword evidence="7" id="KW-0675">Receptor</keyword>
<feature type="transmembrane region" description="Helical" evidence="9">
    <location>
        <begin position="33"/>
        <end position="52"/>
    </location>
</feature>
<dbReference type="InterPro" id="IPR017452">
    <property type="entry name" value="GPCR_Rhodpsn_7TM"/>
</dbReference>
<evidence type="ECO:0000256" key="3">
    <source>
        <dbReference type="ARBA" id="ARBA00022692"/>
    </source>
</evidence>
<evidence type="ECO:0000259" key="10">
    <source>
        <dbReference type="PROSITE" id="PS50262"/>
    </source>
</evidence>
<organism evidence="11 12">
    <name type="scientific">Clytia hemisphaerica</name>
    <dbReference type="NCBI Taxonomy" id="252671"/>
    <lineage>
        <taxon>Eukaryota</taxon>
        <taxon>Metazoa</taxon>
        <taxon>Cnidaria</taxon>
        <taxon>Hydrozoa</taxon>
        <taxon>Hydroidolina</taxon>
        <taxon>Leptothecata</taxon>
        <taxon>Obeliida</taxon>
        <taxon>Clytiidae</taxon>
        <taxon>Clytia</taxon>
    </lineage>
</organism>
<feature type="transmembrane region" description="Helical" evidence="9">
    <location>
        <begin position="175"/>
        <end position="200"/>
    </location>
</feature>
<dbReference type="AlphaFoldDB" id="A0A7M5XLE3"/>
<keyword evidence="8" id="KW-0807">Transducer</keyword>